<keyword evidence="2" id="KW-1185">Reference proteome</keyword>
<protein>
    <submittedName>
        <fullName evidence="1">Cl-channel protein</fullName>
    </submittedName>
</protein>
<reference evidence="1" key="2">
    <citation type="journal article" date="2020" name="Nat. Commun.">
        <title>Large-scale genome sequencing of mycorrhizal fungi provides insights into the early evolution of symbiotic traits.</title>
        <authorList>
            <person name="Miyauchi S."/>
            <person name="Kiss E."/>
            <person name="Kuo A."/>
            <person name="Drula E."/>
            <person name="Kohler A."/>
            <person name="Sanchez-Garcia M."/>
            <person name="Morin E."/>
            <person name="Andreopoulos B."/>
            <person name="Barry K.W."/>
            <person name="Bonito G."/>
            <person name="Buee M."/>
            <person name="Carver A."/>
            <person name="Chen C."/>
            <person name="Cichocki N."/>
            <person name="Clum A."/>
            <person name="Culley D."/>
            <person name="Crous P.W."/>
            <person name="Fauchery L."/>
            <person name="Girlanda M."/>
            <person name="Hayes R.D."/>
            <person name="Keri Z."/>
            <person name="LaButti K."/>
            <person name="Lipzen A."/>
            <person name="Lombard V."/>
            <person name="Magnuson J."/>
            <person name="Maillard F."/>
            <person name="Murat C."/>
            <person name="Nolan M."/>
            <person name="Ohm R.A."/>
            <person name="Pangilinan J."/>
            <person name="Pereira M.F."/>
            <person name="Perotto S."/>
            <person name="Peter M."/>
            <person name="Pfister S."/>
            <person name="Riley R."/>
            <person name="Sitrit Y."/>
            <person name="Stielow J.B."/>
            <person name="Szollosi G."/>
            <person name="Zifcakova L."/>
            <person name="Stursova M."/>
            <person name="Spatafora J.W."/>
            <person name="Tedersoo L."/>
            <person name="Vaario L.M."/>
            <person name="Yamada A."/>
            <person name="Yan M."/>
            <person name="Wang P."/>
            <person name="Xu J."/>
            <person name="Bruns T."/>
            <person name="Baldrian P."/>
            <person name="Vilgalys R."/>
            <person name="Dunand C."/>
            <person name="Henrissat B."/>
            <person name="Grigoriev I.V."/>
            <person name="Hibbett D."/>
            <person name="Nagy L.G."/>
            <person name="Martin F.M."/>
        </authorList>
    </citation>
    <scope>NUCLEOTIDE SEQUENCE</scope>
    <source>
        <strain evidence="1">P2</strain>
    </source>
</reference>
<evidence type="ECO:0000313" key="1">
    <source>
        <dbReference type="EMBL" id="KAF9644647.1"/>
    </source>
</evidence>
<dbReference type="Proteomes" id="UP000886501">
    <property type="component" value="Unassembled WGS sequence"/>
</dbReference>
<reference evidence="1" key="1">
    <citation type="submission" date="2019-10" db="EMBL/GenBank/DDBJ databases">
        <authorList>
            <consortium name="DOE Joint Genome Institute"/>
            <person name="Kuo A."/>
            <person name="Miyauchi S."/>
            <person name="Kiss E."/>
            <person name="Drula E."/>
            <person name="Kohler A."/>
            <person name="Sanchez-Garcia M."/>
            <person name="Andreopoulos B."/>
            <person name="Barry K.W."/>
            <person name="Bonito G."/>
            <person name="Buee M."/>
            <person name="Carver A."/>
            <person name="Chen C."/>
            <person name="Cichocki N."/>
            <person name="Clum A."/>
            <person name="Culley D."/>
            <person name="Crous P.W."/>
            <person name="Fauchery L."/>
            <person name="Girlanda M."/>
            <person name="Hayes R."/>
            <person name="Keri Z."/>
            <person name="Labutti K."/>
            <person name="Lipzen A."/>
            <person name="Lombard V."/>
            <person name="Magnuson J."/>
            <person name="Maillard F."/>
            <person name="Morin E."/>
            <person name="Murat C."/>
            <person name="Nolan M."/>
            <person name="Ohm R."/>
            <person name="Pangilinan J."/>
            <person name="Pereira M."/>
            <person name="Perotto S."/>
            <person name="Peter M."/>
            <person name="Riley R."/>
            <person name="Sitrit Y."/>
            <person name="Stielow B."/>
            <person name="Szollosi G."/>
            <person name="Zifcakova L."/>
            <person name="Stursova M."/>
            <person name="Spatafora J.W."/>
            <person name="Tedersoo L."/>
            <person name="Vaario L.-M."/>
            <person name="Yamada A."/>
            <person name="Yan M."/>
            <person name="Wang P."/>
            <person name="Xu J."/>
            <person name="Bruns T."/>
            <person name="Baldrian P."/>
            <person name="Vilgalys R."/>
            <person name="Henrissat B."/>
            <person name="Grigoriev I.V."/>
            <person name="Hibbett D."/>
            <person name="Nagy L.G."/>
            <person name="Martin F.M."/>
        </authorList>
    </citation>
    <scope>NUCLEOTIDE SEQUENCE</scope>
    <source>
        <strain evidence="1">P2</strain>
    </source>
</reference>
<sequence>MSYDAVLTTRRCRNESYPLCSNGKDDHEGEADDISHLEGHSHRPPELVTLPHCYKDGTSIDWLYEEAAERERRHQLHTLHGLRGLLTLTFNSVQMWMVIIATGIGIGVIGAWLDVLVKWLGDIREGRCDRGIFYNQTVCCSGLDSGEVCTSWQTWSEYLNITSIFGQSLLQSLIYIALAVAFSGSAAILVKTYAPYAFHTGIPEIKAILGGYVLDAFLSAWTLLIKSLGLALAVSSGLSLGKEGPLVHVSCCMACLLSKLFKQLRQNEAQKRRILAAAAAAGVSVAFGSPLGGVLFGLEELDTFSKETDVMWRGFVTSVIAAVSLQYVDPFGTKKLVLFGVSSLTDDVWRAFELIPWITLGVIGGALGSLLIKLNIRFAVYRRNSILYQWPVLEVVGVSAITAAISYLVVFLRVQSSELVANLFVECEPSRPDYHGLCNPTALWRNIFLLVLTALTKVFFTAWSFGMMVPAGIFLPTIAIGACLGRAMGLIMQGLHRAYSDAWIFSACPSEQTIPCVSPGFYSVIGAAAMLGGVTRMTISLVVIMFELTGALSHVLPIMVSVMTAKWVGEAFGKEGIYPQWIALRNYPWIPPHEYRDMNERLTTESVMCPVAQLVVVEGTRTTLGDLDQLVQRYDFNGFPVVQEEMFLGFVGREKLRLALEQLLSESAPTELARECTFSRTYAASEPDFIDLSSLMEVSVLELRTEVPLELVVNTIHKMNLRRILFTQRGKLMGLITKSDIVDLLTVHLPHRAALADFVENRKG</sequence>
<comment type="caution">
    <text evidence="1">The sequence shown here is derived from an EMBL/GenBank/DDBJ whole genome shotgun (WGS) entry which is preliminary data.</text>
</comment>
<accession>A0ACB6Z543</accession>
<proteinExistence type="predicted"/>
<evidence type="ECO:0000313" key="2">
    <source>
        <dbReference type="Proteomes" id="UP000886501"/>
    </source>
</evidence>
<organism evidence="1 2">
    <name type="scientific">Thelephora ganbajun</name>
    <name type="common">Ganba fungus</name>
    <dbReference type="NCBI Taxonomy" id="370292"/>
    <lineage>
        <taxon>Eukaryota</taxon>
        <taxon>Fungi</taxon>
        <taxon>Dikarya</taxon>
        <taxon>Basidiomycota</taxon>
        <taxon>Agaricomycotina</taxon>
        <taxon>Agaricomycetes</taxon>
        <taxon>Thelephorales</taxon>
        <taxon>Thelephoraceae</taxon>
        <taxon>Thelephora</taxon>
    </lineage>
</organism>
<gene>
    <name evidence="1" type="ORF">BDM02DRAFT_3211282</name>
</gene>
<dbReference type="EMBL" id="MU118126">
    <property type="protein sequence ID" value="KAF9644647.1"/>
    <property type="molecule type" value="Genomic_DNA"/>
</dbReference>
<name>A0ACB6Z543_THEGA</name>